<keyword evidence="2" id="KW-1185">Reference proteome</keyword>
<proteinExistence type="predicted"/>
<evidence type="ECO:0000313" key="1">
    <source>
        <dbReference type="EMBL" id="EDQ04339.1"/>
    </source>
</evidence>
<organism evidence="1 2">
    <name type="scientific">Sulfitobacter indolifex HEL-45</name>
    <dbReference type="NCBI Taxonomy" id="391624"/>
    <lineage>
        <taxon>Bacteria</taxon>
        <taxon>Pseudomonadati</taxon>
        <taxon>Pseudomonadota</taxon>
        <taxon>Alphaproteobacteria</taxon>
        <taxon>Rhodobacterales</taxon>
        <taxon>Roseobacteraceae</taxon>
        <taxon>Sulfitobacter</taxon>
    </lineage>
</organism>
<gene>
    <name evidence="1" type="ORF">OIHEL45_15459</name>
</gene>
<dbReference type="EMBL" id="ABID01000004">
    <property type="protein sequence ID" value="EDQ04339.1"/>
    <property type="molecule type" value="Genomic_DNA"/>
</dbReference>
<accession>A0ABM9X4F8</accession>
<dbReference type="Proteomes" id="UP000003257">
    <property type="component" value="Unassembled WGS sequence"/>
</dbReference>
<evidence type="ECO:0008006" key="3">
    <source>
        <dbReference type="Google" id="ProtNLM"/>
    </source>
</evidence>
<name>A0ABM9X4F8_9RHOB</name>
<sequence length="144" mass="15923">MTKILGAYFMELETFVAQTLSEIIRGVHKAKVDNYQLSAIIPGSIDGQAQDIDTKVSFDIAVTTVDTTNKAASNELKAGGKIKVLGAEVGLRNKSILNWGKSKSDTRVSRIAFDVPIKLNKHHRNDDSMPDERKFVYSLLEAKE</sequence>
<protein>
    <recommendedName>
        <fullName evidence="3">Phage protein</fullName>
    </recommendedName>
</protein>
<reference evidence="1 2" key="1">
    <citation type="submission" date="2007-11" db="EMBL/GenBank/DDBJ databases">
        <authorList>
            <person name="Wagner-Dobler I."/>
            <person name="Ferriera S."/>
            <person name="Johnson J."/>
            <person name="Kravitz S."/>
            <person name="Beeson K."/>
            <person name="Sutton G."/>
            <person name="Rogers Y.-H."/>
            <person name="Friedman R."/>
            <person name="Frazier M."/>
            <person name="Venter J.C."/>
        </authorList>
    </citation>
    <scope>NUCLEOTIDE SEQUENCE [LARGE SCALE GENOMIC DNA]</scope>
    <source>
        <strain evidence="1 2">HEL-45</strain>
    </source>
</reference>
<evidence type="ECO:0000313" key="2">
    <source>
        <dbReference type="Proteomes" id="UP000003257"/>
    </source>
</evidence>
<comment type="caution">
    <text evidence="1">The sequence shown here is derived from an EMBL/GenBank/DDBJ whole genome shotgun (WGS) entry which is preliminary data.</text>
</comment>